<proteinExistence type="predicted"/>
<dbReference type="Gene3D" id="2.40.128.20">
    <property type="match status" value="1"/>
</dbReference>
<protein>
    <submittedName>
        <fullName evidence="2">Venom protein</fullName>
    </submittedName>
</protein>
<organism evidence="2">
    <name type="scientific">Hemiscolopendra marginata</name>
    <dbReference type="NCBI Taxonomy" id="943146"/>
    <lineage>
        <taxon>Eukaryota</taxon>
        <taxon>Metazoa</taxon>
        <taxon>Ecdysozoa</taxon>
        <taxon>Arthropoda</taxon>
        <taxon>Myriapoda</taxon>
        <taxon>Chilopoda</taxon>
        <taxon>Pleurostigmophora</taxon>
        <taxon>Scolopendromorpha</taxon>
        <taxon>Scolopendridae</taxon>
        <taxon>Hemiscolopendra</taxon>
    </lineage>
</organism>
<feature type="signal peptide" evidence="1">
    <location>
        <begin position="1"/>
        <end position="19"/>
    </location>
</feature>
<dbReference type="AlphaFoldDB" id="A0A646QDU8"/>
<dbReference type="EMBL" id="GHBY01000639">
    <property type="protein sequence ID" value="MUP40816.1"/>
    <property type="molecule type" value="Transcribed_RNA"/>
</dbReference>
<dbReference type="SUPFAM" id="SSF50814">
    <property type="entry name" value="Lipocalins"/>
    <property type="match status" value="1"/>
</dbReference>
<sequence>MILLIIAAILTFSVIRIQTFPVGTCPSYVTESVKGLEGRWYAIYKNANLVNWTCNYIDIMKLGNESFLITSNGDTTNGAYQANLPVNKEAGEKNSYIIYRPGGKSVYATLMFKIEDEFLFTLSCENLKDGKYYEDVSIHSRKRQFSDDIVKKFTDYLKKIGPQVWHFAEFSPEKCSTE</sequence>
<dbReference type="InterPro" id="IPR012674">
    <property type="entry name" value="Calycin"/>
</dbReference>
<accession>A0A646QDU8</accession>
<keyword evidence="1" id="KW-0732">Signal</keyword>
<feature type="chain" id="PRO_5024866795" evidence="1">
    <location>
        <begin position="20"/>
        <end position="178"/>
    </location>
</feature>
<name>A0A646QDU8_9MYRI</name>
<reference evidence="2" key="1">
    <citation type="submission" date="2018-11" db="EMBL/GenBank/DDBJ databases">
        <title>Venom-gland transcriptomics and venom proteomics of the Florida green centipede (Hemiscolopendra marginata) reveal sex-based variation in a centipede venom.</title>
        <authorList>
            <person name="Nystrom G.S."/>
            <person name="Ward M.J."/>
            <person name="Ellsworth S.A."/>
            <person name="Rokyta D.R."/>
        </authorList>
    </citation>
    <scope>NUCLEOTIDE SEQUENCE</scope>
    <source>
        <tissue evidence="2">Venom gland</tissue>
    </source>
</reference>
<evidence type="ECO:0000256" key="1">
    <source>
        <dbReference type="SAM" id="SignalP"/>
    </source>
</evidence>
<evidence type="ECO:0000313" key="2">
    <source>
        <dbReference type="EMBL" id="MUP40816.1"/>
    </source>
</evidence>